<comment type="caution">
    <text evidence="2">The sequence shown here is derived from an EMBL/GenBank/DDBJ whole genome shotgun (WGS) entry which is preliminary data.</text>
</comment>
<feature type="domain" description="Retroviral polymerase SH3-like" evidence="1">
    <location>
        <begin position="17"/>
        <end position="75"/>
    </location>
</feature>
<accession>A0ABD2WN64</accession>
<gene>
    <name evidence="2" type="ORF">TKK_011341</name>
</gene>
<dbReference type="EMBL" id="JBJJXI010000092">
    <property type="protein sequence ID" value="KAL3394322.1"/>
    <property type="molecule type" value="Genomic_DNA"/>
</dbReference>
<name>A0ABD2WN64_9HYME</name>
<dbReference type="Proteomes" id="UP001627154">
    <property type="component" value="Unassembled WGS sequence"/>
</dbReference>
<dbReference type="Pfam" id="PF25597">
    <property type="entry name" value="SH3_retrovirus"/>
    <property type="match status" value="1"/>
</dbReference>
<evidence type="ECO:0000259" key="1">
    <source>
        <dbReference type="Pfam" id="PF25597"/>
    </source>
</evidence>
<proteinExistence type="predicted"/>
<evidence type="ECO:0000313" key="2">
    <source>
        <dbReference type="EMBL" id="KAL3394322.1"/>
    </source>
</evidence>
<sequence>MNEKKKSHIGELKRFGCLSYVKIPTADKKFSKKAITTYMVGHTPTGYLLWHPATNRFITSRHVQFNEKVVYKDRAKNVDVDKQADEVIEQLSFENKAVTFEVKENESIDEQKVEEQTERQDIEVIETEIDVPVEIVKPKKRKEVPAPREMPERRAKKEKLMDPNFVYKAKVSEMKIDDVEVHANLAKTNQDPSRYKDALESSERDSWIIAIECLKFICIPATDLH</sequence>
<organism evidence="2 3">
    <name type="scientific">Trichogramma kaykai</name>
    <dbReference type="NCBI Taxonomy" id="54128"/>
    <lineage>
        <taxon>Eukaryota</taxon>
        <taxon>Metazoa</taxon>
        <taxon>Ecdysozoa</taxon>
        <taxon>Arthropoda</taxon>
        <taxon>Hexapoda</taxon>
        <taxon>Insecta</taxon>
        <taxon>Pterygota</taxon>
        <taxon>Neoptera</taxon>
        <taxon>Endopterygota</taxon>
        <taxon>Hymenoptera</taxon>
        <taxon>Apocrita</taxon>
        <taxon>Proctotrupomorpha</taxon>
        <taxon>Chalcidoidea</taxon>
        <taxon>Trichogrammatidae</taxon>
        <taxon>Trichogramma</taxon>
    </lineage>
</organism>
<reference evidence="2 3" key="1">
    <citation type="journal article" date="2024" name="bioRxiv">
        <title>A reference genome for Trichogramma kaykai: A tiny desert-dwelling parasitoid wasp with competing sex-ratio distorters.</title>
        <authorList>
            <person name="Culotta J."/>
            <person name="Lindsey A.R."/>
        </authorList>
    </citation>
    <scope>NUCLEOTIDE SEQUENCE [LARGE SCALE GENOMIC DNA]</scope>
    <source>
        <strain evidence="2 3">KSX58</strain>
    </source>
</reference>
<dbReference type="AlphaFoldDB" id="A0ABD2WN64"/>
<protein>
    <recommendedName>
        <fullName evidence="1">Retroviral polymerase SH3-like domain-containing protein</fullName>
    </recommendedName>
</protein>
<dbReference type="InterPro" id="IPR057670">
    <property type="entry name" value="SH3_retrovirus"/>
</dbReference>
<evidence type="ECO:0000313" key="3">
    <source>
        <dbReference type="Proteomes" id="UP001627154"/>
    </source>
</evidence>
<keyword evidence="3" id="KW-1185">Reference proteome</keyword>